<feature type="region of interest" description="Disordered" evidence="3">
    <location>
        <begin position="418"/>
        <end position="441"/>
    </location>
</feature>
<feature type="active site" description="Proton acceptor" evidence="2">
    <location>
        <position position="385"/>
    </location>
</feature>
<dbReference type="Proteomes" id="UP000305836">
    <property type="component" value="Unassembled WGS sequence"/>
</dbReference>
<dbReference type="RefSeq" id="WP_137253505.1">
    <property type="nucleotide sequence ID" value="NZ_JBHSPQ010000001.1"/>
</dbReference>
<dbReference type="SUPFAM" id="SSF52151">
    <property type="entry name" value="FabD/lysophospholipase-like"/>
    <property type="match status" value="1"/>
</dbReference>
<evidence type="ECO:0000256" key="1">
    <source>
        <dbReference type="ARBA" id="ARBA00023098"/>
    </source>
</evidence>
<organism evidence="6 7">
    <name type="scientific">Kribbella jiaozuonensis</name>
    <dbReference type="NCBI Taxonomy" id="2575441"/>
    <lineage>
        <taxon>Bacteria</taxon>
        <taxon>Bacillati</taxon>
        <taxon>Actinomycetota</taxon>
        <taxon>Actinomycetes</taxon>
        <taxon>Propionibacteriales</taxon>
        <taxon>Kribbellaceae</taxon>
        <taxon>Kribbella</taxon>
    </lineage>
</organism>
<comment type="caution">
    <text evidence="6">The sequence shown here is derived from an EMBL/GenBank/DDBJ whole genome shotgun (WGS) entry which is preliminary data.</text>
</comment>
<protein>
    <submittedName>
        <fullName evidence="6">SuhR protein</fullName>
    </submittedName>
</protein>
<name>A0A4U3M5X7_9ACTN</name>
<keyword evidence="7" id="KW-1185">Reference proteome</keyword>
<evidence type="ECO:0000259" key="5">
    <source>
        <dbReference type="PROSITE" id="PS51635"/>
    </source>
</evidence>
<dbReference type="GO" id="GO:0016787">
    <property type="term" value="F:hydrolase activity"/>
    <property type="evidence" value="ECO:0007669"/>
    <property type="project" value="UniProtKB-UniRule"/>
</dbReference>
<reference evidence="6 7" key="1">
    <citation type="submission" date="2019-04" db="EMBL/GenBank/DDBJ databases">
        <title>Kribbella sp. NEAU-THZ 27 nov., a novel actinomycete isolated from soil.</title>
        <authorList>
            <person name="Duan L."/>
        </authorList>
    </citation>
    <scope>NUCLEOTIDE SEQUENCE [LARGE SCALE GENOMIC DNA]</scope>
    <source>
        <strain evidence="7">NEAU-THZ27</strain>
    </source>
</reference>
<proteinExistence type="predicted"/>
<sequence length="663" mass="71420">MTDYPSRPERDCDILMKGGITSGVIYPRAVCELATQYGLRSVGGSSAGAIAAAAAAAAESNPSRQDGFERLERLPADITAKLPDGTAVLGGLFQPQRSTRPLYKAFTAGLGRSGPRRVVAIVWGALIGFFWWALAGAIPGAVLLVLGIIGEGLARWAAVIAAVVLLMTGAVAGIACGVLRSVSARLPANGFGLCSGMPGTGSGSPAALTPWLHSVLLELAGRESVLTFANLDAADVKLRMMTTNLTRRQPMRMPWFGREYFFCPDEFRALFPADVVDWMENHAPPLPEPTSARAWRSHLLREQAKPRLPFPSPPDLPVVVATRMSLSFPVLIAAVPLYAVDFTLQQNQDAVTAAAEWRREHPNASPAEAAAALKGPEFEVNWFSDGGIASNLPVHFFDTPLPTRPTFAIDLAPFPDGVDKDDDESKNSGLPGANQAGRHRRWSRWNRTGLGAMLAFGRSIVDTARSWVDQSQLIMPGYRDRIVTIYHDKAEGGMNLNMDEQTVDRLVERGQGGAAKLVDSFVYGDGWLNHRWIRFRTATAGLDRWLAGFRSGYETPGSGYPDLAGVDAAGNQADGPVPSYPMTDGRRVAVNLRTAALVKLTKQWSDPPTDAFTHKSPRPSPALRLVPSDILDRARRPAAPDADGEEPIEPPSDSEPVDGTPPN</sequence>
<feature type="short sequence motif" description="GXSXG" evidence="2">
    <location>
        <begin position="44"/>
        <end position="48"/>
    </location>
</feature>
<dbReference type="GO" id="GO:0016042">
    <property type="term" value="P:lipid catabolic process"/>
    <property type="evidence" value="ECO:0007669"/>
    <property type="project" value="UniProtKB-UniRule"/>
</dbReference>
<evidence type="ECO:0000256" key="3">
    <source>
        <dbReference type="SAM" id="MobiDB-lite"/>
    </source>
</evidence>
<evidence type="ECO:0000313" key="7">
    <source>
        <dbReference type="Proteomes" id="UP000305836"/>
    </source>
</evidence>
<keyword evidence="2" id="KW-0442">Lipid degradation</keyword>
<feature type="transmembrane region" description="Helical" evidence="4">
    <location>
        <begin position="156"/>
        <end position="179"/>
    </location>
</feature>
<feature type="transmembrane region" description="Helical" evidence="4">
    <location>
        <begin position="120"/>
        <end position="150"/>
    </location>
</feature>
<keyword evidence="4" id="KW-0812">Transmembrane</keyword>
<evidence type="ECO:0000256" key="4">
    <source>
        <dbReference type="SAM" id="Phobius"/>
    </source>
</evidence>
<feature type="domain" description="PNPLA" evidence="5">
    <location>
        <begin position="14"/>
        <end position="398"/>
    </location>
</feature>
<keyword evidence="2" id="KW-0378">Hydrolase</keyword>
<feature type="active site" description="Nucleophile" evidence="2">
    <location>
        <position position="46"/>
    </location>
</feature>
<dbReference type="InterPro" id="IPR016035">
    <property type="entry name" value="Acyl_Trfase/lysoPLipase"/>
</dbReference>
<keyword evidence="1 2" id="KW-0443">Lipid metabolism</keyword>
<feature type="short sequence motif" description="DGA/G" evidence="2">
    <location>
        <begin position="385"/>
        <end position="387"/>
    </location>
</feature>
<keyword evidence="4" id="KW-1133">Transmembrane helix</keyword>
<dbReference type="Gene3D" id="3.40.1090.10">
    <property type="entry name" value="Cytosolic phospholipase A2 catalytic domain"/>
    <property type="match status" value="1"/>
</dbReference>
<gene>
    <name evidence="6" type="ORF">FDA38_08670</name>
</gene>
<feature type="region of interest" description="Disordered" evidence="3">
    <location>
        <begin position="605"/>
        <end position="663"/>
    </location>
</feature>
<dbReference type="EMBL" id="SZPZ01000001">
    <property type="protein sequence ID" value="TKK82816.1"/>
    <property type="molecule type" value="Genomic_DNA"/>
</dbReference>
<keyword evidence="4" id="KW-0472">Membrane</keyword>
<dbReference type="InterPro" id="IPR002641">
    <property type="entry name" value="PNPLA_dom"/>
</dbReference>
<comment type="caution">
    <text evidence="2">Lacks conserved residue(s) required for the propagation of feature annotation.</text>
</comment>
<accession>A0A4U3M5X7</accession>
<dbReference type="AlphaFoldDB" id="A0A4U3M5X7"/>
<evidence type="ECO:0000256" key="2">
    <source>
        <dbReference type="PROSITE-ProRule" id="PRU01161"/>
    </source>
</evidence>
<dbReference type="PROSITE" id="PS51635">
    <property type="entry name" value="PNPLA"/>
    <property type="match status" value="1"/>
</dbReference>
<evidence type="ECO:0000313" key="6">
    <source>
        <dbReference type="EMBL" id="TKK82816.1"/>
    </source>
</evidence>
<dbReference type="OrthoDB" id="9770965at2"/>